<evidence type="ECO:0008006" key="2">
    <source>
        <dbReference type="Google" id="ProtNLM"/>
    </source>
</evidence>
<protein>
    <recommendedName>
        <fullName evidence="2">Repressor</fullName>
    </recommendedName>
</protein>
<gene>
    <name evidence="1" type="ORF">RG298_000251</name>
</gene>
<proteinExistence type="predicted"/>
<organism evidence="1">
    <name type="scientific">Providencia stuartii</name>
    <dbReference type="NCBI Taxonomy" id="588"/>
    <lineage>
        <taxon>Bacteria</taxon>
        <taxon>Pseudomonadati</taxon>
        <taxon>Pseudomonadota</taxon>
        <taxon>Gammaproteobacteria</taxon>
        <taxon>Enterobacterales</taxon>
        <taxon>Morganellaceae</taxon>
        <taxon>Providencia</taxon>
    </lineage>
</organism>
<accession>A0AAI9D8R0</accession>
<dbReference type="EMBL" id="ABMABF030000001">
    <property type="protein sequence ID" value="EMJ5132584.1"/>
    <property type="molecule type" value="Genomic_DNA"/>
</dbReference>
<sequence length="67" mass="7934">MPTKHINDNTWRLVEKETVKAVIELKVPVKDTEVLDWLIRKGLETMTEDDYRKFSKGHSDISDKKNY</sequence>
<comment type="caution">
    <text evidence="1">The sequence shown here is derived from an EMBL/GenBank/DDBJ whole genome shotgun (WGS) entry which is preliminary data.</text>
</comment>
<dbReference type="AlphaFoldDB" id="A0AAI9D8R0"/>
<name>A0AAI9D8R0_PROST</name>
<reference evidence="1" key="1">
    <citation type="submission" date="2024-02" db="EMBL/GenBank/DDBJ databases">
        <authorList>
            <consortium name="Clinical and Environmental Microbiology Branch: Whole genome sequencing antimicrobial resistance pathogens in the healthcare setting"/>
        </authorList>
    </citation>
    <scope>NUCLEOTIDE SEQUENCE</scope>
    <source>
        <strain evidence="1">2021GO-0154</strain>
    </source>
</reference>
<dbReference type="RefSeq" id="WP_140187808.1">
    <property type="nucleotide sequence ID" value="NZ_CANMXG010000001.1"/>
</dbReference>
<evidence type="ECO:0000313" key="1">
    <source>
        <dbReference type="EMBL" id="EMJ5132584.1"/>
    </source>
</evidence>